<evidence type="ECO:0000256" key="1">
    <source>
        <dbReference type="SAM" id="MobiDB-lite"/>
    </source>
</evidence>
<dbReference type="AlphaFoldDB" id="A0A067RSD5"/>
<feature type="region of interest" description="Disordered" evidence="1">
    <location>
        <begin position="29"/>
        <end position="53"/>
    </location>
</feature>
<name>A0A067RSD5_ZOONE</name>
<evidence type="ECO:0000313" key="3">
    <source>
        <dbReference type="Proteomes" id="UP000027135"/>
    </source>
</evidence>
<sequence>MWGESETGELSDLNVPAKWIKEKKEATLKDGNRCKGQGNDNPLDSKVNSTNGH</sequence>
<feature type="compositionally biased region" description="Polar residues" evidence="1">
    <location>
        <begin position="38"/>
        <end position="53"/>
    </location>
</feature>
<dbReference type="EMBL" id="KK852496">
    <property type="protein sequence ID" value="KDR22724.1"/>
    <property type="molecule type" value="Genomic_DNA"/>
</dbReference>
<protein>
    <submittedName>
        <fullName evidence="2">Uncharacterized protein</fullName>
    </submittedName>
</protein>
<organism evidence="2 3">
    <name type="scientific">Zootermopsis nevadensis</name>
    <name type="common">Dampwood termite</name>
    <dbReference type="NCBI Taxonomy" id="136037"/>
    <lineage>
        <taxon>Eukaryota</taxon>
        <taxon>Metazoa</taxon>
        <taxon>Ecdysozoa</taxon>
        <taxon>Arthropoda</taxon>
        <taxon>Hexapoda</taxon>
        <taxon>Insecta</taxon>
        <taxon>Pterygota</taxon>
        <taxon>Neoptera</taxon>
        <taxon>Polyneoptera</taxon>
        <taxon>Dictyoptera</taxon>
        <taxon>Blattodea</taxon>
        <taxon>Blattoidea</taxon>
        <taxon>Termitoidae</taxon>
        <taxon>Termopsidae</taxon>
        <taxon>Zootermopsis</taxon>
    </lineage>
</organism>
<reference evidence="2 3" key="1">
    <citation type="journal article" date="2014" name="Nat. Commun.">
        <title>Molecular traces of alternative social organization in a termite genome.</title>
        <authorList>
            <person name="Terrapon N."/>
            <person name="Li C."/>
            <person name="Robertson H.M."/>
            <person name="Ji L."/>
            <person name="Meng X."/>
            <person name="Booth W."/>
            <person name="Chen Z."/>
            <person name="Childers C.P."/>
            <person name="Glastad K.M."/>
            <person name="Gokhale K."/>
            <person name="Gowin J."/>
            <person name="Gronenberg W."/>
            <person name="Hermansen R.A."/>
            <person name="Hu H."/>
            <person name="Hunt B.G."/>
            <person name="Huylmans A.K."/>
            <person name="Khalil S.M."/>
            <person name="Mitchell R.D."/>
            <person name="Munoz-Torres M.C."/>
            <person name="Mustard J.A."/>
            <person name="Pan H."/>
            <person name="Reese J.T."/>
            <person name="Scharf M.E."/>
            <person name="Sun F."/>
            <person name="Vogel H."/>
            <person name="Xiao J."/>
            <person name="Yang W."/>
            <person name="Yang Z."/>
            <person name="Yang Z."/>
            <person name="Zhou J."/>
            <person name="Zhu J."/>
            <person name="Brent C.S."/>
            <person name="Elsik C.G."/>
            <person name="Goodisman M.A."/>
            <person name="Liberles D.A."/>
            <person name="Roe R.M."/>
            <person name="Vargo E.L."/>
            <person name="Vilcinskas A."/>
            <person name="Wang J."/>
            <person name="Bornberg-Bauer E."/>
            <person name="Korb J."/>
            <person name="Zhang G."/>
            <person name="Liebig J."/>
        </authorList>
    </citation>
    <scope>NUCLEOTIDE SEQUENCE [LARGE SCALE GENOMIC DNA]</scope>
    <source>
        <tissue evidence="2">Whole organism</tissue>
    </source>
</reference>
<dbReference type="InParanoid" id="A0A067RSD5"/>
<evidence type="ECO:0000313" key="2">
    <source>
        <dbReference type="EMBL" id="KDR22724.1"/>
    </source>
</evidence>
<dbReference type="Proteomes" id="UP000027135">
    <property type="component" value="Unassembled WGS sequence"/>
</dbReference>
<accession>A0A067RSD5</accession>
<proteinExistence type="predicted"/>
<keyword evidence="3" id="KW-1185">Reference proteome</keyword>
<gene>
    <name evidence="2" type="ORF">L798_14970</name>
</gene>